<dbReference type="SUPFAM" id="SSF47459">
    <property type="entry name" value="HLH, helix-loop-helix DNA-binding domain"/>
    <property type="match status" value="1"/>
</dbReference>
<dbReference type="Gene3D" id="3.50.50.60">
    <property type="entry name" value="FAD/NAD(P)-binding domain"/>
    <property type="match status" value="1"/>
</dbReference>
<keyword evidence="7" id="KW-0804">Transcription</keyword>
<dbReference type="InterPro" id="IPR001613">
    <property type="entry name" value="Flavin_amine_oxidase"/>
</dbReference>
<keyword evidence="8" id="KW-0539">Nucleus</keyword>
<dbReference type="InterPro" id="IPR011598">
    <property type="entry name" value="bHLH_dom"/>
</dbReference>
<sequence length="1010" mass="110916">MNPCLPDWNFESDLPFTNQNKPSGPNNDLVELLWRNGQVVMHSQTHRRPSPDHLETRQLPQKHENQHHQNPTQRAGVGGNTNMSYGNSSILIQDDETVSWIHYPVDDSFEKEFCSPFFTELPAADAMETDKLILAAPEQASNRQSFDPDSSRVPNPMLPPQPQVQFPDSAVQKNHGSAKVNFSQFLGPIKGDLRHSNPHFGGAGDVGECSGMTVGSSNCGSNQVVLNDPDFSRASSNGTGTVGLCSQLFAEDNIPKTVPQDEGRKTETLEPTVTSSSGGSGSSFGGTQKNSAGTSSLKRKGRDVEDSECQSDAAELESGGGKKPSQRSGSARRSRAAEVHNQSERRRRDKINKKMRALQELIPHCNKTDKASMLDEAIEYLKSLQLQLQMMWMGSGMAAPMMFPGMQPYMSPMGIGMGPHPLAAVHNNMHLPRVPMVDHQSTSMAPPNQNMMCQAPVLNPVNFQNQMQMQNLPEQFVRYMGMHQLQAAASQPVNMFRFGPQTMQNSQVTAVPGTGIVQLGGGASNDDASRGKIAECYSTERKRGRTPSVIVLGAGIAGLAAARSLHNASFQVTVLESRDRIGGRINTDYSLGFPIDLGASWLHGVCKENPLAPLVGRLGLPLYRTCGDDSVLFDHDLESYALYDADGKQVPQELVTEVGQAFEEILKETNELREELEEDISMQQAIASVLERRPDLRFEGLANKVLQWYLCRMEGWFAADADTISARCWDEEELLPGGHGLMVRGYLPVVNTLAKGLDIRLGHRVTDIIKRSNGVNVTVEGGKTFSADAAVITIPLGVLKSHTIRFEPKLPDWKEKAISEIGLGVENKIVLHFGEVFWPNVEFLGVVADTSYVCSYFLNLHKATGHSVLVYMPAGQLARDIEKMSDEAAASFAFSQLKKILPDASPPIQYLVSHWGTDANSLGSYSYDLVGRSHDLYEWLRAPIDNLFFAGEATSVSFPGSAHGAYSTGLMAAEECRMRVLERYGELDRLNPLIYEEASQIMVPLQISRL</sequence>
<dbReference type="GO" id="GO:0005777">
    <property type="term" value="C:peroxisome"/>
    <property type="evidence" value="ECO:0007669"/>
    <property type="project" value="TreeGrafter"/>
</dbReference>
<feature type="region of interest" description="Disordered" evidence="11">
    <location>
        <begin position="60"/>
        <end position="82"/>
    </location>
</feature>
<dbReference type="GO" id="GO:0006598">
    <property type="term" value="P:polyamine catabolic process"/>
    <property type="evidence" value="ECO:0007669"/>
    <property type="project" value="TreeGrafter"/>
</dbReference>
<keyword evidence="6" id="KW-0805">Transcription regulation</keyword>
<dbReference type="GO" id="GO:0005634">
    <property type="term" value="C:nucleus"/>
    <property type="evidence" value="ECO:0007669"/>
    <property type="project" value="UniProtKB-SubCell"/>
</dbReference>
<organism evidence="13 14">
    <name type="scientific">Punica granatum</name>
    <name type="common">Pomegranate</name>
    <dbReference type="NCBI Taxonomy" id="22663"/>
    <lineage>
        <taxon>Eukaryota</taxon>
        <taxon>Viridiplantae</taxon>
        <taxon>Streptophyta</taxon>
        <taxon>Embryophyta</taxon>
        <taxon>Tracheophyta</taxon>
        <taxon>Spermatophyta</taxon>
        <taxon>Magnoliopsida</taxon>
        <taxon>eudicotyledons</taxon>
        <taxon>Gunneridae</taxon>
        <taxon>Pentapetalae</taxon>
        <taxon>rosids</taxon>
        <taxon>malvids</taxon>
        <taxon>Myrtales</taxon>
        <taxon>Lythraceae</taxon>
        <taxon>Punica</taxon>
    </lineage>
</organism>
<dbReference type="EMBL" id="MTKT01003953">
    <property type="protein sequence ID" value="OWM73258.1"/>
    <property type="molecule type" value="Genomic_DNA"/>
</dbReference>
<keyword evidence="10" id="KW-0175">Coiled coil</keyword>
<protein>
    <recommendedName>
        <fullName evidence="12">BHLH domain-containing protein</fullName>
    </recommendedName>
</protein>
<evidence type="ECO:0000256" key="2">
    <source>
        <dbReference type="ARBA" id="ARBA00004123"/>
    </source>
</evidence>
<evidence type="ECO:0000256" key="6">
    <source>
        <dbReference type="ARBA" id="ARBA00023015"/>
    </source>
</evidence>
<evidence type="ECO:0000256" key="1">
    <source>
        <dbReference type="ARBA" id="ARBA00001974"/>
    </source>
</evidence>
<dbReference type="GO" id="GO:0046983">
    <property type="term" value="F:protein dimerization activity"/>
    <property type="evidence" value="ECO:0007669"/>
    <property type="project" value="InterPro"/>
</dbReference>
<evidence type="ECO:0000256" key="7">
    <source>
        <dbReference type="ARBA" id="ARBA00023163"/>
    </source>
</evidence>
<evidence type="ECO:0000256" key="5">
    <source>
        <dbReference type="ARBA" id="ARBA00023002"/>
    </source>
</evidence>
<name>A0A218WL79_PUNGR</name>
<reference evidence="14" key="1">
    <citation type="journal article" date="2017" name="Plant J.">
        <title>The pomegranate (Punica granatum L.) genome and the genomics of punicalagin biosynthesis.</title>
        <authorList>
            <person name="Qin G."/>
            <person name="Xu C."/>
            <person name="Ming R."/>
            <person name="Tang H."/>
            <person name="Guyot R."/>
            <person name="Kramer E.M."/>
            <person name="Hu Y."/>
            <person name="Yi X."/>
            <person name="Qi Y."/>
            <person name="Xu X."/>
            <person name="Gao Z."/>
            <person name="Pan H."/>
            <person name="Jian J."/>
            <person name="Tian Y."/>
            <person name="Yue Z."/>
            <person name="Xu Y."/>
        </authorList>
    </citation>
    <scope>NUCLEOTIDE SEQUENCE [LARGE SCALE GENOMIC DNA]</scope>
    <source>
        <strain evidence="14">cv. Dabenzi</strain>
    </source>
</reference>
<dbReference type="Gene3D" id="4.10.280.10">
    <property type="entry name" value="Helix-loop-helix DNA-binding domain"/>
    <property type="match status" value="1"/>
</dbReference>
<dbReference type="Pfam" id="PF00010">
    <property type="entry name" value="HLH"/>
    <property type="match status" value="1"/>
</dbReference>
<feature type="region of interest" description="Disordered" evidence="11">
    <location>
        <begin position="253"/>
        <end position="351"/>
    </location>
</feature>
<dbReference type="SUPFAM" id="SSF51905">
    <property type="entry name" value="FAD/NAD(P)-binding domain"/>
    <property type="match status" value="1"/>
</dbReference>
<dbReference type="InterPro" id="IPR002937">
    <property type="entry name" value="Amino_oxidase"/>
</dbReference>
<keyword evidence="5" id="KW-0560">Oxidoreductase</keyword>
<evidence type="ECO:0000256" key="10">
    <source>
        <dbReference type="SAM" id="Coils"/>
    </source>
</evidence>
<dbReference type="PROSITE" id="PS50888">
    <property type="entry name" value="BHLH"/>
    <property type="match status" value="1"/>
</dbReference>
<feature type="compositionally biased region" description="Basic and acidic residues" evidence="11">
    <location>
        <begin position="259"/>
        <end position="268"/>
    </location>
</feature>
<comment type="pathway">
    <text evidence="3">Amine and polyamine degradation; spermine degradation.</text>
</comment>
<dbReference type="SUPFAM" id="SSF54373">
    <property type="entry name" value="FAD-linked reductases, C-terminal domain"/>
    <property type="match status" value="1"/>
</dbReference>
<dbReference type="Gene3D" id="3.90.660.10">
    <property type="match status" value="1"/>
</dbReference>
<comment type="caution">
    <text evidence="13">The sequence shown here is derived from an EMBL/GenBank/DDBJ whole genome shotgun (WGS) entry which is preliminary data.</text>
</comment>
<dbReference type="InterPro" id="IPR036638">
    <property type="entry name" value="HLH_DNA-bd_sf"/>
</dbReference>
<evidence type="ECO:0000259" key="12">
    <source>
        <dbReference type="PROSITE" id="PS50888"/>
    </source>
</evidence>
<dbReference type="Pfam" id="PF01593">
    <property type="entry name" value="Amino_oxidase"/>
    <property type="match status" value="1"/>
</dbReference>
<dbReference type="PRINTS" id="PR00757">
    <property type="entry name" value="AMINEOXDASEF"/>
</dbReference>
<feature type="binding site" evidence="9">
    <location>
        <position position="871"/>
    </location>
    <ligand>
        <name>substrate</name>
    </ligand>
</feature>
<proteinExistence type="inferred from homology"/>
<evidence type="ECO:0000256" key="11">
    <source>
        <dbReference type="SAM" id="MobiDB-lite"/>
    </source>
</evidence>
<dbReference type="GO" id="GO:0046592">
    <property type="term" value="F:polyamine oxidase activity"/>
    <property type="evidence" value="ECO:0007669"/>
    <property type="project" value="TreeGrafter"/>
</dbReference>
<evidence type="ECO:0000256" key="4">
    <source>
        <dbReference type="ARBA" id="ARBA00005995"/>
    </source>
</evidence>
<feature type="compositionally biased region" description="Basic and acidic residues" evidence="11">
    <location>
        <begin position="335"/>
        <end position="346"/>
    </location>
</feature>
<evidence type="ECO:0000256" key="3">
    <source>
        <dbReference type="ARBA" id="ARBA00004723"/>
    </source>
</evidence>
<comment type="similarity">
    <text evidence="4">Belongs to the flavin monoamine oxidase family.</text>
</comment>
<feature type="domain" description="BHLH" evidence="12">
    <location>
        <begin position="335"/>
        <end position="384"/>
    </location>
</feature>
<dbReference type="InterPro" id="IPR036188">
    <property type="entry name" value="FAD/NAD-bd_sf"/>
</dbReference>
<dbReference type="CDD" id="cd11445">
    <property type="entry name" value="bHLH_AtPIF_like"/>
    <property type="match status" value="1"/>
</dbReference>
<dbReference type="Proteomes" id="UP000197138">
    <property type="component" value="Unassembled WGS sequence"/>
</dbReference>
<accession>A0A218WL79</accession>
<dbReference type="SMART" id="SM00353">
    <property type="entry name" value="HLH"/>
    <property type="match status" value="1"/>
</dbReference>
<feature type="compositionally biased region" description="Polar residues" evidence="11">
    <location>
        <begin position="287"/>
        <end position="296"/>
    </location>
</feature>
<evidence type="ECO:0000313" key="13">
    <source>
        <dbReference type="EMBL" id="OWM73258.1"/>
    </source>
</evidence>
<feature type="binding site" evidence="9">
    <location>
        <position position="765"/>
    </location>
    <ligand>
        <name>FAD</name>
        <dbReference type="ChEBI" id="CHEBI:57692"/>
    </ligand>
</feature>
<evidence type="ECO:0000256" key="9">
    <source>
        <dbReference type="PIRSR" id="PIRSR601613-1"/>
    </source>
</evidence>
<comment type="subcellular location">
    <subcellularLocation>
        <location evidence="2">Nucleus</location>
    </subcellularLocation>
</comment>
<evidence type="ECO:0000256" key="8">
    <source>
        <dbReference type="ARBA" id="ARBA00023242"/>
    </source>
</evidence>
<dbReference type="PANTHER" id="PTHR10742">
    <property type="entry name" value="FLAVIN MONOAMINE OXIDASE"/>
    <property type="match status" value="1"/>
</dbReference>
<evidence type="ECO:0000313" key="14">
    <source>
        <dbReference type="Proteomes" id="UP000197138"/>
    </source>
</evidence>
<feature type="coiled-coil region" evidence="10">
    <location>
        <begin position="659"/>
        <end position="693"/>
    </location>
</feature>
<comment type="cofactor">
    <cofactor evidence="1">
        <name>FAD</name>
        <dbReference type="ChEBI" id="CHEBI:57692"/>
    </cofactor>
</comment>
<dbReference type="AlphaFoldDB" id="A0A218WL79"/>
<gene>
    <name evidence="13" type="ORF">CDL15_Pgr001372</name>
</gene>
<dbReference type="FunFam" id="4.10.280.10:FF:000004">
    <property type="entry name" value="Basic helix-loop-helix transcription factor"/>
    <property type="match status" value="1"/>
</dbReference>
<dbReference type="InterPro" id="IPR050281">
    <property type="entry name" value="Flavin_monoamine_oxidase"/>
</dbReference>
<dbReference type="InterPro" id="IPR047265">
    <property type="entry name" value="PIF1-like_bHLH"/>
</dbReference>
<dbReference type="PANTHER" id="PTHR10742:SF386">
    <property type="entry name" value="LYSINE-SPECIFIC HISTONE DEMETHYLASE 1A"/>
    <property type="match status" value="1"/>
</dbReference>